<dbReference type="InterPro" id="IPR009056">
    <property type="entry name" value="Cyt_c-like_dom"/>
</dbReference>
<dbReference type="Pfam" id="PF00034">
    <property type="entry name" value="Cytochrom_C"/>
    <property type="match status" value="1"/>
</dbReference>
<evidence type="ECO:0000256" key="4">
    <source>
        <dbReference type="ARBA" id="ARBA00022982"/>
    </source>
</evidence>
<feature type="chain" id="PRO_5046720466" evidence="7">
    <location>
        <begin position="26"/>
        <end position="126"/>
    </location>
</feature>
<dbReference type="InterPro" id="IPR036909">
    <property type="entry name" value="Cyt_c-like_dom_sf"/>
</dbReference>
<keyword evidence="1" id="KW-0813">Transport</keyword>
<evidence type="ECO:0000256" key="1">
    <source>
        <dbReference type="ARBA" id="ARBA00022448"/>
    </source>
</evidence>
<evidence type="ECO:0000256" key="7">
    <source>
        <dbReference type="SAM" id="SignalP"/>
    </source>
</evidence>
<keyword evidence="2 6" id="KW-0349">Heme</keyword>
<comment type="caution">
    <text evidence="9">The sequence shown here is derived from an EMBL/GenBank/DDBJ whole genome shotgun (WGS) entry which is preliminary data.</text>
</comment>
<evidence type="ECO:0000256" key="2">
    <source>
        <dbReference type="ARBA" id="ARBA00022617"/>
    </source>
</evidence>
<keyword evidence="5 6" id="KW-0408">Iron</keyword>
<dbReference type="PROSITE" id="PS51007">
    <property type="entry name" value="CYTC"/>
    <property type="match status" value="1"/>
</dbReference>
<proteinExistence type="predicted"/>
<evidence type="ECO:0000313" key="10">
    <source>
        <dbReference type="Proteomes" id="UP000276029"/>
    </source>
</evidence>
<feature type="signal peptide" evidence="7">
    <location>
        <begin position="1"/>
        <end position="25"/>
    </location>
</feature>
<evidence type="ECO:0000256" key="3">
    <source>
        <dbReference type="ARBA" id="ARBA00022723"/>
    </source>
</evidence>
<gene>
    <name evidence="9" type="ORF">DFR51_2013</name>
</gene>
<dbReference type="Gene3D" id="1.10.760.10">
    <property type="entry name" value="Cytochrome c-like domain"/>
    <property type="match status" value="1"/>
</dbReference>
<dbReference type="PRINTS" id="PR00604">
    <property type="entry name" value="CYTCHRMECIAB"/>
</dbReference>
<dbReference type="InterPro" id="IPR002327">
    <property type="entry name" value="Cyt_c_1A/1B"/>
</dbReference>
<organism evidence="9 10">
    <name type="scientific">Sphingosinicella microcystinivorans</name>
    <dbReference type="NCBI Taxonomy" id="335406"/>
    <lineage>
        <taxon>Bacteria</taxon>
        <taxon>Pseudomonadati</taxon>
        <taxon>Pseudomonadota</taxon>
        <taxon>Alphaproteobacteria</taxon>
        <taxon>Sphingomonadales</taxon>
        <taxon>Sphingosinicellaceae</taxon>
        <taxon>Sphingosinicella</taxon>
    </lineage>
</organism>
<name>A0ABX9SY09_SPHMI</name>
<dbReference type="PANTHER" id="PTHR11961">
    <property type="entry name" value="CYTOCHROME C"/>
    <property type="match status" value="1"/>
</dbReference>
<dbReference type="EMBL" id="RBWX01000008">
    <property type="protein sequence ID" value="RKS88802.1"/>
    <property type="molecule type" value="Genomic_DNA"/>
</dbReference>
<keyword evidence="10" id="KW-1185">Reference proteome</keyword>
<sequence length="126" mass="13007">MRSSMRSAGTALVALSVFVSLPAYAGGDAAAGAAVFKRCAICHSVDPGKKTAMGPNLSGVVGRKAGTGEFNYSPAMKDSGIVWTSEKLDAFLLKPAATVKGTRMAFAGLPQPNDRANVIAYLATRK</sequence>
<dbReference type="Proteomes" id="UP000276029">
    <property type="component" value="Unassembled WGS sequence"/>
</dbReference>
<evidence type="ECO:0000256" key="5">
    <source>
        <dbReference type="ARBA" id="ARBA00023004"/>
    </source>
</evidence>
<keyword evidence="3 6" id="KW-0479">Metal-binding</keyword>
<keyword evidence="7" id="KW-0732">Signal</keyword>
<feature type="domain" description="Cytochrome c" evidence="8">
    <location>
        <begin position="27"/>
        <end position="126"/>
    </location>
</feature>
<dbReference type="RefSeq" id="WP_243446560.1">
    <property type="nucleotide sequence ID" value="NZ_RBWX01000008.1"/>
</dbReference>
<dbReference type="SUPFAM" id="SSF46626">
    <property type="entry name" value="Cytochrome c"/>
    <property type="match status" value="1"/>
</dbReference>
<evidence type="ECO:0000313" key="9">
    <source>
        <dbReference type="EMBL" id="RKS88802.1"/>
    </source>
</evidence>
<accession>A0ABX9SY09</accession>
<protein>
    <submittedName>
        <fullName evidence="9">Cytochrome c</fullName>
    </submittedName>
</protein>
<keyword evidence="4" id="KW-0249">Electron transport</keyword>
<evidence type="ECO:0000259" key="8">
    <source>
        <dbReference type="PROSITE" id="PS51007"/>
    </source>
</evidence>
<reference evidence="9 10" key="1">
    <citation type="submission" date="2018-10" db="EMBL/GenBank/DDBJ databases">
        <title>Genomic Encyclopedia of Type Strains, Phase IV (KMG-IV): sequencing the most valuable type-strain genomes for metagenomic binning, comparative biology and taxonomic classification.</title>
        <authorList>
            <person name="Goeker M."/>
        </authorList>
    </citation>
    <scope>NUCLEOTIDE SEQUENCE [LARGE SCALE GENOMIC DNA]</scope>
    <source>
        <strain evidence="9 10">DSM 19791</strain>
    </source>
</reference>
<evidence type="ECO:0000256" key="6">
    <source>
        <dbReference type="PROSITE-ProRule" id="PRU00433"/>
    </source>
</evidence>